<dbReference type="EMBL" id="ML995843">
    <property type="protein sequence ID" value="KAF2768516.1"/>
    <property type="molecule type" value="Genomic_DNA"/>
</dbReference>
<protein>
    <submittedName>
        <fullName evidence="1">Uncharacterized protein</fullName>
    </submittedName>
</protein>
<dbReference type="Proteomes" id="UP000799436">
    <property type="component" value="Unassembled WGS sequence"/>
</dbReference>
<keyword evidence="2" id="KW-1185">Reference proteome</keyword>
<accession>A0A6G1L6Q3</accession>
<gene>
    <name evidence="1" type="ORF">EJ03DRAFT_328176</name>
</gene>
<evidence type="ECO:0000313" key="2">
    <source>
        <dbReference type="Proteomes" id="UP000799436"/>
    </source>
</evidence>
<reference evidence="1" key="1">
    <citation type="journal article" date="2020" name="Stud. Mycol.">
        <title>101 Dothideomycetes genomes: a test case for predicting lifestyles and emergence of pathogens.</title>
        <authorList>
            <person name="Haridas S."/>
            <person name="Albert R."/>
            <person name="Binder M."/>
            <person name="Bloem J."/>
            <person name="Labutti K."/>
            <person name="Salamov A."/>
            <person name="Andreopoulos B."/>
            <person name="Baker S."/>
            <person name="Barry K."/>
            <person name="Bills G."/>
            <person name="Bluhm B."/>
            <person name="Cannon C."/>
            <person name="Castanera R."/>
            <person name="Culley D."/>
            <person name="Daum C."/>
            <person name="Ezra D."/>
            <person name="Gonzalez J."/>
            <person name="Henrissat B."/>
            <person name="Kuo A."/>
            <person name="Liang C."/>
            <person name="Lipzen A."/>
            <person name="Lutzoni F."/>
            <person name="Magnuson J."/>
            <person name="Mondo S."/>
            <person name="Nolan M."/>
            <person name="Ohm R."/>
            <person name="Pangilinan J."/>
            <person name="Park H.-J."/>
            <person name="Ramirez L."/>
            <person name="Alfaro M."/>
            <person name="Sun H."/>
            <person name="Tritt A."/>
            <person name="Yoshinaga Y."/>
            <person name="Zwiers L.-H."/>
            <person name="Turgeon B."/>
            <person name="Goodwin S."/>
            <person name="Spatafora J."/>
            <person name="Crous P."/>
            <person name="Grigoriev I."/>
        </authorList>
    </citation>
    <scope>NUCLEOTIDE SEQUENCE</scope>
    <source>
        <strain evidence="1">CBS 116005</strain>
    </source>
</reference>
<organism evidence="1 2">
    <name type="scientific">Teratosphaeria nubilosa</name>
    <dbReference type="NCBI Taxonomy" id="161662"/>
    <lineage>
        <taxon>Eukaryota</taxon>
        <taxon>Fungi</taxon>
        <taxon>Dikarya</taxon>
        <taxon>Ascomycota</taxon>
        <taxon>Pezizomycotina</taxon>
        <taxon>Dothideomycetes</taxon>
        <taxon>Dothideomycetidae</taxon>
        <taxon>Mycosphaerellales</taxon>
        <taxon>Teratosphaeriaceae</taxon>
        <taxon>Teratosphaeria</taxon>
    </lineage>
</organism>
<evidence type="ECO:0000313" key="1">
    <source>
        <dbReference type="EMBL" id="KAF2768516.1"/>
    </source>
</evidence>
<name>A0A6G1L6Q3_9PEZI</name>
<proteinExistence type="predicted"/>
<sequence>MPALLPSISTSPLPLIFCQPSTLRRRRGQRVYVPLRSELAYTGEHHWAQRCSSYASCQVTISLYSRPAKSRSGARGIRKNETWTTGANARE</sequence>
<dbReference type="AlphaFoldDB" id="A0A6G1L6Q3"/>